<sequence length="221" mass="24455">MCVCVFIFIMISLMLVLISALSVSAQPRPCEAPAQYVGSMSLSAADGIVTSAATYSYDAQRQQIRFRNHMNILNETILTDLLIHFQQGVLYEIDYSRLSCQKKALESTFHPTRVPADAVFLGQVILGTSSVPGLGLLSNSWVGEIAEIQAQYMLTFAEFTCLPISASVFTPSTGWMAISFYNHLLGVHNPQDFVPPFFCPTSQQDQHLPKTHFLKAVGLMR</sequence>
<protein>
    <submittedName>
        <fullName evidence="2">Ependymin-like</fullName>
    </submittedName>
</protein>
<evidence type="ECO:0000313" key="1">
    <source>
        <dbReference type="Proteomes" id="UP000000437"/>
    </source>
</evidence>
<gene>
    <name evidence="2" type="primary">LOC141380784</name>
</gene>
<reference evidence="2" key="1">
    <citation type="submission" date="2025-08" db="UniProtKB">
        <authorList>
            <consortium name="RefSeq"/>
        </authorList>
    </citation>
    <scope>IDENTIFICATION</scope>
    <source>
        <strain evidence="2">Tuebingen</strain>
        <tissue evidence="2">Fibroblasts and whole tissue</tissue>
    </source>
</reference>
<organism evidence="1 2">
    <name type="scientific">Danio rerio</name>
    <name type="common">Zebrafish</name>
    <name type="synonym">Brachydanio rerio</name>
    <dbReference type="NCBI Taxonomy" id="7955"/>
    <lineage>
        <taxon>Eukaryota</taxon>
        <taxon>Metazoa</taxon>
        <taxon>Chordata</taxon>
        <taxon>Craniata</taxon>
        <taxon>Vertebrata</taxon>
        <taxon>Euteleostomi</taxon>
        <taxon>Actinopterygii</taxon>
        <taxon>Neopterygii</taxon>
        <taxon>Teleostei</taxon>
        <taxon>Ostariophysi</taxon>
        <taxon>Cypriniformes</taxon>
        <taxon>Danionidae</taxon>
        <taxon>Danioninae</taxon>
        <taxon>Danio</taxon>
    </lineage>
</organism>
<keyword evidence="1" id="KW-1185">Reference proteome</keyword>
<dbReference type="RefSeq" id="XP_073797361.1">
    <property type="nucleotide sequence ID" value="XM_073941260.1"/>
</dbReference>
<evidence type="ECO:0000313" key="2">
    <source>
        <dbReference type="RefSeq" id="XP_073797361.1"/>
    </source>
</evidence>
<accession>A0AC58ISZ5</accession>
<dbReference type="Proteomes" id="UP000000437">
    <property type="component" value="Chromosome 24"/>
</dbReference>
<proteinExistence type="predicted"/>
<name>A0AC58ISZ5_DANRE</name>